<evidence type="ECO:0000313" key="2">
    <source>
        <dbReference type="Proteomes" id="UP000198728"/>
    </source>
</evidence>
<gene>
    <name evidence="1" type="ORF">SAMN04488094_1286</name>
</gene>
<dbReference type="RefSeq" id="WP_143089941.1">
    <property type="nucleotide sequence ID" value="NZ_FOLG01000028.1"/>
</dbReference>
<dbReference type="OrthoDB" id="9152211at2"/>
<keyword evidence="2" id="KW-1185">Reference proteome</keyword>
<organism evidence="1 2">
    <name type="scientific">Tropicimonas isoalkanivorans</name>
    <dbReference type="NCBI Taxonomy" id="441112"/>
    <lineage>
        <taxon>Bacteria</taxon>
        <taxon>Pseudomonadati</taxon>
        <taxon>Pseudomonadota</taxon>
        <taxon>Alphaproteobacteria</taxon>
        <taxon>Rhodobacterales</taxon>
        <taxon>Roseobacteraceae</taxon>
        <taxon>Tropicimonas</taxon>
    </lineage>
</organism>
<reference evidence="1 2" key="1">
    <citation type="submission" date="2016-10" db="EMBL/GenBank/DDBJ databases">
        <authorList>
            <person name="de Groot N.N."/>
        </authorList>
    </citation>
    <scope>NUCLEOTIDE SEQUENCE [LARGE SCALE GENOMIC DNA]</scope>
    <source>
        <strain evidence="1 2">DSM 19548</strain>
    </source>
</reference>
<evidence type="ECO:0000313" key="1">
    <source>
        <dbReference type="EMBL" id="SFD29531.1"/>
    </source>
</evidence>
<dbReference type="EMBL" id="FOLG01000028">
    <property type="protein sequence ID" value="SFD29531.1"/>
    <property type="molecule type" value="Genomic_DNA"/>
</dbReference>
<sequence length="254" mass="28513">MQFQWQVDQTDIDHVKTFVASHAANPFVRMRVERNLASAKPAVDRAEFWKQMVGMRMTSVQRSGPNSAVAKCLRTTPFPLEYDGFDRETDGEARRDLISSTLRAHGGIRFSDKIAEDLSRNLDKLNADQGWATTLKKVNALALPSEARQEREVARYLQKLLHGFGPKQSRNLLQSLGLTRYEIPIDSRITKWLNDFGFPVTLTATALADAGYYEFVLDGIQALCAASDVFPCVLDAAIFASFDGDAWTQENTIY</sequence>
<name>A0A1I1R574_9RHOB</name>
<dbReference type="Proteomes" id="UP000198728">
    <property type="component" value="Unassembled WGS sequence"/>
</dbReference>
<dbReference type="AlphaFoldDB" id="A0A1I1R574"/>
<proteinExistence type="predicted"/>
<protein>
    <submittedName>
        <fullName evidence="1">Uncharacterized protein</fullName>
    </submittedName>
</protein>
<accession>A0A1I1R574</accession>